<name>A0A382F4I0_9ZZZZ</name>
<reference evidence="5" key="1">
    <citation type="submission" date="2018-05" db="EMBL/GenBank/DDBJ databases">
        <authorList>
            <person name="Lanie J.A."/>
            <person name="Ng W.-L."/>
            <person name="Kazmierczak K.M."/>
            <person name="Andrzejewski T.M."/>
            <person name="Davidsen T.M."/>
            <person name="Wayne K.J."/>
            <person name="Tettelin H."/>
            <person name="Glass J.I."/>
            <person name="Rusch D."/>
            <person name="Podicherti R."/>
            <person name="Tsui H.-C.T."/>
            <person name="Winkler M.E."/>
        </authorList>
    </citation>
    <scope>NUCLEOTIDE SEQUENCE</scope>
</reference>
<feature type="domain" description="Cytochrome c" evidence="4">
    <location>
        <begin position="12"/>
        <end position="83"/>
    </location>
</feature>
<proteinExistence type="predicted"/>
<dbReference type="InterPro" id="IPR009056">
    <property type="entry name" value="Cyt_c-like_dom"/>
</dbReference>
<dbReference type="AlphaFoldDB" id="A0A382F4I0"/>
<dbReference type="PROSITE" id="PS51007">
    <property type="entry name" value="CYTC"/>
    <property type="match status" value="1"/>
</dbReference>
<evidence type="ECO:0000259" key="4">
    <source>
        <dbReference type="PROSITE" id="PS51007"/>
    </source>
</evidence>
<dbReference type="Gene3D" id="1.10.760.10">
    <property type="entry name" value="Cytochrome c-like domain"/>
    <property type="match status" value="1"/>
</dbReference>
<dbReference type="EMBL" id="UINC01047805">
    <property type="protein sequence ID" value="SVB57532.1"/>
    <property type="molecule type" value="Genomic_DNA"/>
</dbReference>
<dbReference type="GO" id="GO:0009055">
    <property type="term" value="F:electron transfer activity"/>
    <property type="evidence" value="ECO:0007669"/>
    <property type="project" value="InterPro"/>
</dbReference>
<keyword evidence="3" id="KW-0408">Iron</keyword>
<dbReference type="SUPFAM" id="SSF46626">
    <property type="entry name" value="Cytochrome c"/>
    <property type="match status" value="1"/>
</dbReference>
<evidence type="ECO:0000256" key="2">
    <source>
        <dbReference type="ARBA" id="ARBA00022723"/>
    </source>
</evidence>
<gene>
    <name evidence="5" type="ORF">METZ01_LOCUS210386</name>
</gene>
<dbReference type="InterPro" id="IPR036909">
    <property type="entry name" value="Cyt_c-like_dom_sf"/>
</dbReference>
<evidence type="ECO:0000256" key="1">
    <source>
        <dbReference type="ARBA" id="ARBA00022617"/>
    </source>
</evidence>
<accession>A0A382F4I0</accession>
<evidence type="ECO:0000313" key="5">
    <source>
        <dbReference type="EMBL" id="SVB57532.1"/>
    </source>
</evidence>
<dbReference type="GO" id="GO:0046872">
    <property type="term" value="F:metal ion binding"/>
    <property type="evidence" value="ECO:0007669"/>
    <property type="project" value="UniProtKB-KW"/>
</dbReference>
<keyword evidence="2" id="KW-0479">Metal-binding</keyword>
<keyword evidence="1" id="KW-0349">Heme</keyword>
<dbReference type="GO" id="GO:0020037">
    <property type="term" value="F:heme binding"/>
    <property type="evidence" value="ECO:0007669"/>
    <property type="project" value="InterPro"/>
</dbReference>
<organism evidence="5">
    <name type="scientific">marine metagenome</name>
    <dbReference type="NCBI Taxonomy" id="408172"/>
    <lineage>
        <taxon>unclassified sequences</taxon>
        <taxon>metagenomes</taxon>
        <taxon>ecological metagenomes</taxon>
    </lineage>
</organism>
<evidence type="ECO:0000256" key="3">
    <source>
        <dbReference type="ARBA" id="ARBA00023004"/>
    </source>
</evidence>
<protein>
    <recommendedName>
        <fullName evidence="4">Cytochrome c domain-containing protein</fullName>
    </recommendedName>
</protein>
<dbReference type="Pfam" id="PF13442">
    <property type="entry name" value="Cytochrome_CBB3"/>
    <property type="match status" value="1"/>
</dbReference>
<sequence length="121" mass="13740">MRSVKDGVYSIEQAKRGLKGYKKSCLKCHHPKQFAGPAYMDSWSGARIYDLFEVLRRTMPTENPGSLKRDQYAAIIAFLLKINSFPPGEQMLSSESDDLKQIRIEGPFKWAKPTKKSVNEG</sequence>